<gene>
    <name evidence="1" type="ORF">HaLaN_13376</name>
</gene>
<accession>A0A699ZDA3</accession>
<evidence type="ECO:0000313" key="1">
    <source>
        <dbReference type="EMBL" id="GFH16864.1"/>
    </source>
</evidence>
<evidence type="ECO:0000313" key="2">
    <source>
        <dbReference type="Proteomes" id="UP000485058"/>
    </source>
</evidence>
<comment type="caution">
    <text evidence="1">The sequence shown here is derived from an EMBL/GenBank/DDBJ whole genome shotgun (WGS) entry which is preliminary data.</text>
</comment>
<organism evidence="1 2">
    <name type="scientific">Haematococcus lacustris</name>
    <name type="common">Green alga</name>
    <name type="synonym">Haematococcus pluvialis</name>
    <dbReference type="NCBI Taxonomy" id="44745"/>
    <lineage>
        <taxon>Eukaryota</taxon>
        <taxon>Viridiplantae</taxon>
        <taxon>Chlorophyta</taxon>
        <taxon>core chlorophytes</taxon>
        <taxon>Chlorophyceae</taxon>
        <taxon>CS clade</taxon>
        <taxon>Chlamydomonadales</taxon>
        <taxon>Haematococcaceae</taxon>
        <taxon>Haematococcus</taxon>
    </lineage>
</organism>
<name>A0A699ZDA3_HAELA</name>
<dbReference type="Proteomes" id="UP000485058">
    <property type="component" value="Unassembled WGS sequence"/>
</dbReference>
<reference evidence="1 2" key="1">
    <citation type="submission" date="2020-02" db="EMBL/GenBank/DDBJ databases">
        <title>Draft genome sequence of Haematococcus lacustris strain NIES-144.</title>
        <authorList>
            <person name="Morimoto D."/>
            <person name="Nakagawa S."/>
            <person name="Yoshida T."/>
            <person name="Sawayama S."/>
        </authorList>
    </citation>
    <scope>NUCLEOTIDE SEQUENCE [LARGE SCALE GENOMIC DNA]</scope>
    <source>
        <strain evidence="1 2">NIES-144</strain>
    </source>
</reference>
<proteinExistence type="predicted"/>
<keyword evidence="2" id="KW-1185">Reference proteome</keyword>
<protein>
    <submittedName>
        <fullName evidence="1">Uncharacterized protein</fullName>
    </submittedName>
</protein>
<dbReference type="EMBL" id="BLLF01001062">
    <property type="protein sequence ID" value="GFH16864.1"/>
    <property type="molecule type" value="Genomic_DNA"/>
</dbReference>
<sequence length="187" mass="20130">MLAAWLCHCTRACHDLPLLATGSRGTPSAAAQRCILGPVRHLLPFALALMLGGSQRLHMMSTGDKHEAPGQRVAALHDNTFPLTRRDVDQGCRLGDPAFPLGRGANRGSPFQNSHGARPPVAARADFGDYMESSSNPDEQVQGAMKQLANSYAWDCTHPLHPPLPPSSSFNYCAWSPIQRPSPTVAV</sequence>
<dbReference type="AlphaFoldDB" id="A0A699ZDA3"/>